<sequence length="229" mass="25285">MTLYLSKLQIARDPQVAALGALLDPNEGGAKMDAHHRLIWSAFAGDPDAKRDFLWRADGNGRFLVLSHRPPQPTPFFDPPQTKEFAPDLRAGDRLGFVLRVNATRTEKTGERTASGKERKRHIDLVMDALPPKGPDRADRRMEIAGQVARTWLDGQGSRRGFAPDQLTVEDYAVQRFAKGRGQRPVTFGVLDLSGQLRVTDPAAFLTTLSQGLGRAKAFGCGLMLIRRA</sequence>
<proteinExistence type="predicted"/>
<comment type="caution">
    <text evidence="1">The sequence shown here is derived from an EMBL/GenBank/DDBJ whole genome shotgun (WGS) entry which is preliminary data.</text>
</comment>
<evidence type="ECO:0000313" key="1">
    <source>
        <dbReference type="EMBL" id="KPN62646.1"/>
    </source>
</evidence>
<reference evidence="1 2" key="1">
    <citation type="submission" date="2015-09" db="EMBL/GenBank/DDBJ databases">
        <title>Draft genome sequence of Aliiroseovarius crassostreae CV919-312TSm, the causative agent of Roseovarius Oyster Disease (formerly Juvenile Oyster Disease).</title>
        <authorList>
            <person name="Kessner L."/>
            <person name="Spinard E."/>
            <person name="Nelson D."/>
        </authorList>
    </citation>
    <scope>NUCLEOTIDE SEQUENCE [LARGE SCALE GENOMIC DNA]</scope>
    <source>
        <strain evidence="1 2">CV919-312</strain>
    </source>
</reference>
<dbReference type="SUPFAM" id="SSF117987">
    <property type="entry name" value="CRISPR-associated protein"/>
    <property type="match status" value="2"/>
</dbReference>
<dbReference type="NCBIfam" id="TIGR01907">
    <property type="entry name" value="casE_Cse3"/>
    <property type="match status" value="1"/>
</dbReference>
<dbReference type="STRING" id="154981.AKJ29_00195"/>
<dbReference type="InterPro" id="IPR010179">
    <property type="entry name" value="CRISPR-assoc_prot_Cse3"/>
</dbReference>
<dbReference type="Gene3D" id="3.30.70.1210">
    <property type="entry name" value="Crispr-associated protein, domain 2"/>
    <property type="match status" value="1"/>
</dbReference>
<dbReference type="AlphaFoldDB" id="A0A0P7KL12"/>
<dbReference type="RefSeq" id="WP_055191380.1">
    <property type="nucleotide sequence ID" value="NZ_FPBS01000054.1"/>
</dbReference>
<dbReference type="CDD" id="cd09727">
    <property type="entry name" value="Cas6_I-E"/>
    <property type="match status" value="1"/>
</dbReference>
<dbReference type="Proteomes" id="UP000050471">
    <property type="component" value="Unassembled WGS sequence"/>
</dbReference>
<keyword evidence="2" id="KW-1185">Reference proteome</keyword>
<evidence type="ECO:0000313" key="2">
    <source>
        <dbReference type="Proteomes" id="UP000050471"/>
    </source>
</evidence>
<dbReference type="SMART" id="SM01101">
    <property type="entry name" value="CRISPR_assoc"/>
    <property type="match status" value="1"/>
</dbReference>
<dbReference type="Gene3D" id="3.30.70.1200">
    <property type="entry name" value="Crispr-associated protein, domain 1"/>
    <property type="match status" value="1"/>
</dbReference>
<gene>
    <name evidence="1" type="ORF">AKJ29_00195</name>
</gene>
<dbReference type="Pfam" id="PF08798">
    <property type="entry name" value="CRISPR_assoc"/>
    <property type="match status" value="1"/>
</dbReference>
<protein>
    <submittedName>
        <fullName evidence="1">CRISPR-associated protein Cse3</fullName>
    </submittedName>
</protein>
<organism evidence="1 2">
    <name type="scientific">Aliiroseovarius crassostreae</name>
    <dbReference type="NCBI Taxonomy" id="154981"/>
    <lineage>
        <taxon>Bacteria</taxon>
        <taxon>Pseudomonadati</taxon>
        <taxon>Pseudomonadota</taxon>
        <taxon>Alphaproteobacteria</taxon>
        <taxon>Rhodobacterales</taxon>
        <taxon>Paracoccaceae</taxon>
        <taxon>Aliiroseovarius</taxon>
    </lineage>
</organism>
<accession>A0A0P7KL12</accession>
<dbReference type="EMBL" id="LKBA01000016">
    <property type="protein sequence ID" value="KPN62646.1"/>
    <property type="molecule type" value="Genomic_DNA"/>
</dbReference>
<name>A0A0P7KL12_9RHOB</name>